<dbReference type="GO" id="GO:0046872">
    <property type="term" value="F:metal ion binding"/>
    <property type="evidence" value="ECO:0007669"/>
    <property type="project" value="UniProtKB-KW"/>
</dbReference>
<keyword evidence="22" id="KW-1185">Reference proteome</keyword>
<dbReference type="PANTHER" id="PTHR22840">
    <property type="entry name" value="WD REPEAT-CONTAINING PROTEIN 36"/>
    <property type="match status" value="1"/>
</dbReference>
<evidence type="ECO:0000256" key="12">
    <source>
        <dbReference type="ARBA" id="ARBA00022946"/>
    </source>
</evidence>
<dbReference type="InterPro" id="IPR001431">
    <property type="entry name" value="Pept_M16_Zn_BS"/>
</dbReference>
<keyword evidence="13" id="KW-0482">Metalloprotease</keyword>
<feature type="domain" description="Peptidase M16 N-terminal" evidence="18">
    <location>
        <begin position="49"/>
        <end position="196"/>
    </location>
</feature>
<feature type="domain" description="WDR36/Utp21 C-terminal" evidence="19">
    <location>
        <begin position="1050"/>
        <end position="1257"/>
    </location>
</feature>
<dbReference type="PANTHER" id="PTHR22840:SF12">
    <property type="entry name" value="WD REPEAT-CONTAINING PROTEIN 36"/>
    <property type="match status" value="1"/>
</dbReference>
<dbReference type="InterPro" id="IPR007863">
    <property type="entry name" value="Peptidase_M16_C"/>
</dbReference>
<feature type="repeat" description="WD" evidence="17">
    <location>
        <begin position="838"/>
        <end position="879"/>
    </location>
</feature>
<dbReference type="AlphaFoldDB" id="A0A9N9F5C9"/>
<comment type="catalytic activity">
    <reaction evidence="1">
        <text>Release of N-terminal transit peptides from precursor proteins imported into the mitochondrion, typically with Arg in position P2.</text>
        <dbReference type="EC" id="3.4.24.64"/>
    </reaction>
</comment>
<dbReference type="Gene3D" id="2.130.10.10">
    <property type="entry name" value="YVTN repeat-like/Quinoprotein amine dehydrogenase"/>
    <property type="match status" value="2"/>
</dbReference>
<evidence type="ECO:0000256" key="16">
    <source>
        <dbReference type="ARBA" id="ARBA00045757"/>
    </source>
</evidence>
<dbReference type="GO" id="GO:0005759">
    <property type="term" value="C:mitochondrial matrix"/>
    <property type="evidence" value="ECO:0007669"/>
    <property type="project" value="UniProtKB-ARBA"/>
</dbReference>
<comment type="similarity">
    <text evidence="4">Belongs to the peptidase M16 family.</text>
</comment>
<proteinExistence type="inferred from homology"/>
<dbReference type="PROSITE" id="PS50294">
    <property type="entry name" value="WD_REPEATS_REGION"/>
    <property type="match status" value="2"/>
</dbReference>
<dbReference type="Pfam" id="PF05193">
    <property type="entry name" value="Peptidase_M16_C"/>
    <property type="match status" value="1"/>
</dbReference>
<dbReference type="Pfam" id="PF04192">
    <property type="entry name" value="Utp21"/>
    <property type="match status" value="1"/>
</dbReference>
<dbReference type="InterPro" id="IPR019775">
    <property type="entry name" value="WD40_repeat_CS"/>
</dbReference>
<evidence type="ECO:0000256" key="2">
    <source>
        <dbReference type="ARBA" id="ARBA00001947"/>
    </source>
</evidence>
<evidence type="ECO:0000256" key="17">
    <source>
        <dbReference type="PROSITE-ProRule" id="PRU00221"/>
    </source>
</evidence>
<gene>
    <name evidence="21" type="ORF">FMOSSE_LOCUS4526</name>
</gene>
<accession>A0A9N9F5C9</accession>
<dbReference type="SMART" id="SM00320">
    <property type="entry name" value="WD40"/>
    <property type="match status" value="9"/>
</dbReference>
<dbReference type="InterPro" id="IPR011765">
    <property type="entry name" value="Pept_M16_N"/>
</dbReference>
<dbReference type="FunFam" id="3.30.830.10:FF:000001">
    <property type="entry name" value="Mitochondrial-processing peptidase subunit beta, mitochondrial"/>
    <property type="match status" value="1"/>
</dbReference>
<organism evidence="21 22">
    <name type="scientific">Funneliformis mosseae</name>
    <name type="common">Endomycorrhizal fungus</name>
    <name type="synonym">Glomus mosseae</name>
    <dbReference type="NCBI Taxonomy" id="27381"/>
    <lineage>
        <taxon>Eukaryota</taxon>
        <taxon>Fungi</taxon>
        <taxon>Fungi incertae sedis</taxon>
        <taxon>Mucoromycota</taxon>
        <taxon>Glomeromycotina</taxon>
        <taxon>Glomeromycetes</taxon>
        <taxon>Glomerales</taxon>
        <taxon>Glomeraceae</taxon>
        <taxon>Funneliformis</taxon>
    </lineage>
</organism>
<keyword evidence="12" id="KW-0809">Transit peptide</keyword>
<evidence type="ECO:0000256" key="4">
    <source>
        <dbReference type="ARBA" id="ARBA00007261"/>
    </source>
</evidence>
<evidence type="ECO:0000256" key="8">
    <source>
        <dbReference type="ARBA" id="ARBA00022723"/>
    </source>
</evidence>
<dbReference type="EC" id="3.4.24.64" evidence="5"/>
<evidence type="ECO:0000259" key="20">
    <source>
        <dbReference type="Pfam" id="PF05193"/>
    </source>
</evidence>
<dbReference type="GO" id="GO:0006508">
    <property type="term" value="P:proteolysis"/>
    <property type="evidence" value="ECO:0007669"/>
    <property type="project" value="UniProtKB-KW"/>
</dbReference>
<dbReference type="EMBL" id="CAJVPP010000774">
    <property type="protein sequence ID" value="CAG8510812.1"/>
    <property type="molecule type" value="Genomic_DNA"/>
</dbReference>
<feature type="repeat" description="WD" evidence="17">
    <location>
        <begin position="921"/>
        <end position="962"/>
    </location>
</feature>
<dbReference type="PROSITE" id="PS00678">
    <property type="entry name" value="WD_REPEATS_1"/>
    <property type="match status" value="2"/>
</dbReference>
<feature type="domain" description="Peptidase M16 C-terminal" evidence="20">
    <location>
        <begin position="201"/>
        <end position="389"/>
    </location>
</feature>
<comment type="function">
    <text evidence="16">Catalytic subunit of the essential mitochondrial processing protease (MPP), which cleaves the mitochondrial sequence off newly imported precursors proteins. Preferentially, cleaves after an arginine at position P2.</text>
</comment>
<evidence type="ECO:0000256" key="1">
    <source>
        <dbReference type="ARBA" id="ARBA00001098"/>
    </source>
</evidence>
<dbReference type="GO" id="GO:0032040">
    <property type="term" value="C:small-subunit processome"/>
    <property type="evidence" value="ECO:0007669"/>
    <property type="project" value="InterPro"/>
</dbReference>
<comment type="caution">
    <text evidence="21">The sequence shown here is derived from an EMBL/GenBank/DDBJ whole genome shotgun (WGS) entry which is preliminary data.</text>
</comment>
<evidence type="ECO:0000256" key="9">
    <source>
        <dbReference type="ARBA" id="ARBA00022737"/>
    </source>
</evidence>
<keyword evidence="9" id="KW-0677">Repeat</keyword>
<dbReference type="Pfam" id="PF00675">
    <property type="entry name" value="Peptidase_M16"/>
    <property type="match status" value="1"/>
</dbReference>
<name>A0A9N9F5C9_FUNMO</name>
<evidence type="ECO:0000256" key="10">
    <source>
        <dbReference type="ARBA" id="ARBA00022801"/>
    </source>
</evidence>
<keyword evidence="10" id="KW-0378">Hydrolase</keyword>
<comment type="cofactor">
    <cofactor evidence="2">
        <name>Zn(2+)</name>
        <dbReference type="ChEBI" id="CHEBI:29105"/>
    </cofactor>
</comment>
<dbReference type="SUPFAM" id="SSF63411">
    <property type="entry name" value="LuxS/MPP-like metallohydrolase"/>
    <property type="match status" value="2"/>
</dbReference>
<dbReference type="PROSITE" id="PS00143">
    <property type="entry name" value="INSULINASE"/>
    <property type="match status" value="1"/>
</dbReference>
<evidence type="ECO:0000256" key="3">
    <source>
        <dbReference type="ARBA" id="ARBA00004173"/>
    </source>
</evidence>
<feature type="repeat" description="WD" evidence="17">
    <location>
        <begin position="619"/>
        <end position="661"/>
    </location>
</feature>
<dbReference type="GO" id="GO:0004222">
    <property type="term" value="F:metalloendopeptidase activity"/>
    <property type="evidence" value="ECO:0007669"/>
    <property type="project" value="UniProtKB-EC"/>
</dbReference>
<evidence type="ECO:0000313" key="21">
    <source>
        <dbReference type="EMBL" id="CAG8510812.1"/>
    </source>
</evidence>
<dbReference type="InterPro" id="IPR015943">
    <property type="entry name" value="WD40/YVTN_repeat-like_dom_sf"/>
</dbReference>
<evidence type="ECO:0000256" key="14">
    <source>
        <dbReference type="ARBA" id="ARBA00023128"/>
    </source>
</evidence>
<keyword evidence="7" id="KW-0645">Protease</keyword>
<evidence type="ECO:0000256" key="6">
    <source>
        <dbReference type="ARBA" id="ARBA00022574"/>
    </source>
</evidence>
<dbReference type="SUPFAM" id="SSF50998">
    <property type="entry name" value="Quinoprotein alcohol dehydrogenase-like"/>
    <property type="match status" value="1"/>
</dbReference>
<evidence type="ECO:0000256" key="7">
    <source>
        <dbReference type="ARBA" id="ARBA00022670"/>
    </source>
</evidence>
<dbReference type="Gene3D" id="3.30.830.10">
    <property type="entry name" value="Metalloenzyme, LuxS/M16 peptidase-like"/>
    <property type="match status" value="2"/>
</dbReference>
<evidence type="ECO:0000256" key="13">
    <source>
        <dbReference type="ARBA" id="ARBA00023049"/>
    </source>
</evidence>
<protein>
    <recommendedName>
        <fullName evidence="5">mitochondrial processing peptidase</fullName>
        <ecNumber evidence="5">3.4.24.64</ecNumber>
    </recommendedName>
    <alternativeName>
        <fullName evidence="15">Beta-MPP</fullName>
    </alternativeName>
</protein>
<evidence type="ECO:0000256" key="5">
    <source>
        <dbReference type="ARBA" id="ARBA00012299"/>
    </source>
</evidence>
<dbReference type="SUPFAM" id="SSF75011">
    <property type="entry name" value="3-carboxy-cis,cis-mucoante lactonizing enzyme"/>
    <property type="match status" value="1"/>
</dbReference>
<dbReference type="InterPro" id="IPR001680">
    <property type="entry name" value="WD40_rpt"/>
</dbReference>
<reference evidence="21" key="1">
    <citation type="submission" date="2021-06" db="EMBL/GenBank/DDBJ databases">
        <authorList>
            <person name="Kallberg Y."/>
            <person name="Tangrot J."/>
            <person name="Rosling A."/>
        </authorList>
    </citation>
    <scope>NUCLEOTIDE SEQUENCE</scope>
    <source>
        <strain evidence="21">87-6 pot B 2015</strain>
    </source>
</reference>
<keyword evidence="8" id="KW-0479">Metal-binding</keyword>
<evidence type="ECO:0000259" key="18">
    <source>
        <dbReference type="Pfam" id="PF00675"/>
    </source>
</evidence>
<dbReference type="FunFam" id="2.130.10.10:FF:000200">
    <property type="entry name" value="U3 small nucleolar RNA-associated protein 21"/>
    <property type="match status" value="1"/>
</dbReference>
<dbReference type="InterPro" id="IPR007319">
    <property type="entry name" value="WDR36/Utp21_C"/>
</dbReference>
<dbReference type="Pfam" id="PF25168">
    <property type="entry name" value="Beta-prop_WDR36-Utp21_2nd"/>
    <property type="match status" value="1"/>
</dbReference>
<comment type="subcellular location">
    <subcellularLocation>
        <location evidence="3">Mitochondrion</location>
    </subcellularLocation>
</comment>
<dbReference type="InterPro" id="IPR011047">
    <property type="entry name" value="Quinoprotein_ADH-like_sf"/>
</dbReference>
<evidence type="ECO:0000256" key="11">
    <source>
        <dbReference type="ARBA" id="ARBA00022833"/>
    </source>
</evidence>
<evidence type="ECO:0000313" key="22">
    <source>
        <dbReference type="Proteomes" id="UP000789375"/>
    </source>
</evidence>
<dbReference type="FunFam" id="3.30.830.10:FF:000002">
    <property type="entry name" value="Mitochondrial-processing peptidase subunit beta"/>
    <property type="match status" value="1"/>
</dbReference>
<dbReference type="GO" id="GO:0006364">
    <property type="term" value="P:rRNA processing"/>
    <property type="evidence" value="ECO:0007669"/>
    <property type="project" value="InterPro"/>
</dbReference>
<dbReference type="Proteomes" id="UP000789375">
    <property type="component" value="Unassembled WGS sequence"/>
</dbReference>
<dbReference type="PROSITE" id="PS50082">
    <property type="entry name" value="WD_REPEATS_2"/>
    <property type="match status" value="3"/>
</dbReference>
<keyword evidence="14" id="KW-0496">Mitochondrion</keyword>
<dbReference type="GO" id="GO:0034388">
    <property type="term" value="C:Pwp2p-containing subcomplex of 90S preribosome"/>
    <property type="evidence" value="ECO:0007669"/>
    <property type="project" value="TreeGrafter"/>
</dbReference>
<keyword evidence="11" id="KW-0862">Zinc</keyword>
<evidence type="ECO:0000259" key="19">
    <source>
        <dbReference type="Pfam" id="PF04192"/>
    </source>
</evidence>
<evidence type="ECO:0000256" key="15">
    <source>
        <dbReference type="ARBA" id="ARBA00031018"/>
    </source>
</evidence>
<keyword evidence="6 17" id="KW-0853">WD repeat</keyword>
<dbReference type="InterPro" id="IPR011249">
    <property type="entry name" value="Metalloenz_LuxS/M16"/>
</dbReference>
<sequence>MASLFMLSNALRRQAGRGLKRKFTRSFASETSFPQQITRSTVLPNGLTVATEANAFAQTATVGVWISAGSRAENANNNGAAHFLEHMAFKGTKSRSQHQLELFIENIGAHLNAYTSREQTVYYAKTFKNDAKVAVEILSDILQNSTLEDHAIEREREVILREQEEVNKLLDEVVFDHLHATAFQGHSLGRTILGPKENILSLSRKDLADYISKNYTADRMVLVGTGGIDHEELVKLAEKHFSSLPVSSNPLSLGSTHGVRPPFTGSEVRVRNDELPQAHITLAVESVGWTSPDYYPMLVAQAVIGTWDRSLGSARHSSSRLSHIIHQNQLANSFQAFNTSYSDTGLFGIYLITENKDNLDDLVHFTCKELWRLHTSVTESEVERAKQQLKASLLLNLDGTTAIAEDVGRQLITTGKRRSPQEVEAIVSKVTVDDVRRVAGEYLWDQDVAVVGIGPGSQTSKPITAIASLNENTFVACGKELIVYHRGKEVNRYIGNINGHIFILAIFSNYVIALSDDNLLTFWDHVSGELCGEIQFDENFTLSTIVHPSTYLNKILLGSKQGIMQIWNIRTKKVKYSFPSFGSAITFLTQSPVVDVIAIGLLNGTIILYNIKLDERIISLKQEGSVTSISFRTDDKHVMVSANMHGDITLWDLDNQKLYDEWIFEGQNGFEHRILKSRSGHHSPPTKIEYYGSSGHFILSAAGDRSLRIFSIIRDSQSVELSQGSIIKQSKRSRKHVDELKFPQIINFSSSESKQKEWDNILTCHINDSRARTWSFQRRALGQHVFKTLDGSSIKATNISACGNFGFIGTSSGVIEMFNMQSGLHRKTFAGNDAFHNNKGHKKLISGLASDSLNRKLISSSLDGTVKIWDFNKAKVLHTIDIMSPITTMLFHCNNDLLAIINDDLCVRVIDVETCKIVREFWGHRNRITDLTFSPDGRWIVSTSLDATIRTWDLPTGHLIDIFRVDDIATSVTFSPTGDFLATSHVDNVGMFLWANRTQFSNISLRNISEDDEISTITLPTTTGLESDNEDYLNEVDGDKKDDKSFETVEQLTEQMITLSLLPKSKWQNLLNLETIKKRNKPKEPPKSDKKAPFFLPTLPGVKPKFVPLNDLNESKDKKKSGNVIQMSDIKMETEFLKMLKKNHEEENYTEFFNFVKTLNPSAIDFELRSLSLENNLIELNYFLEAIEFKLKTKKDFELAQAYLNHFLKIYGDIILSNNHNEQLSNHLITILNEHKKEWNRIEELLHYNLCVLGFFRK</sequence>